<reference evidence="1" key="1">
    <citation type="submission" date="2018-04" db="EMBL/GenBank/DDBJ databases">
        <title>WGS assembly of Panicum hallii.</title>
        <authorList>
            <person name="Lovell J."/>
            <person name="Jenkins J."/>
            <person name="Lowry D."/>
            <person name="Mamidi S."/>
            <person name="Sreedasyam A."/>
            <person name="Weng X."/>
            <person name="Barry K."/>
            <person name="Bonette J."/>
            <person name="Campitelli B."/>
            <person name="Daum C."/>
            <person name="Gordon S."/>
            <person name="Gould B."/>
            <person name="Lipzen A."/>
            <person name="Macqueen A."/>
            <person name="Palacio-Mejia J."/>
            <person name="Plott C."/>
            <person name="Shakirov E."/>
            <person name="Shu S."/>
            <person name="Yoshinaga Y."/>
            <person name="Zane M."/>
            <person name="Rokhsar D."/>
            <person name="Grimwood J."/>
            <person name="Schmutz J."/>
            <person name="Juenger T."/>
        </authorList>
    </citation>
    <scope>NUCLEOTIDE SEQUENCE [LARGE SCALE GENOMIC DNA]</scope>
    <source>
        <strain evidence="1">FIL2</strain>
    </source>
</reference>
<dbReference type="AlphaFoldDB" id="A0A2S3I150"/>
<accession>A0A2S3I150</accession>
<name>A0A2S3I150_9POAL</name>
<organism evidence="1">
    <name type="scientific">Panicum hallii</name>
    <dbReference type="NCBI Taxonomy" id="206008"/>
    <lineage>
        <taxon>Eukaryota</taxon>
        <taxon>Viridiplantae</taxon>
        <taxon>Streptophyta</taxon>
        <taxon>Embryophyta</taxon>
        <taxon>Tracheophyta</taxon>
        <taxon>Spermatophyta</taxon>
        <taxon>Magnoliopsida</taxon>
        <taxon>Liliopsida</taxon>
        <taxon>Poales</taxon>
        <taxon>Poaceae</taxon>
        <taxon>PACMAD clade</taxon>
        <taxon>Panicoideae</taxon>
        <taxon>Panicodae</taxon>
        <taxon>Paniceae</taxon>
        <taxon>Panicinae</taxon>
        <taxon>Panicum</taxon>
        <taxon>Panicum sect. Panicum</taxon>
    </lineage>
</organism>
<sequence length="138" mass="15858">MVILSGLECGCQNLLLKQTEICQEMHKNLFGLETICWRIWTARKAIHFEALSLSELLLSLIHKMWGGMKVYTEIHPGVRVCGIYGSIAAKLWFQNPMSCNLNLFAILKCFCIYLCCLSMKRFCNDTAIFSIHWLTSFV</sequence>
<dbReference type="EMBL" id="CM008051">
    <property type="protein sequence ID" value="PAN34184.2"/>
    <property type="molecule type" value="Genomic_DNA"/>
</dbReference>
<dbReference type="Gramene" id="PAN34184">
    <property type="protein sequence ID" value="PAN34184"/>
    <property type="gene ID" value="PAHAL_6G078300"/>
</dbReference>
<gene>
    <name evidence="1" type="ORF">PAHAL_6G078300</name>
</gene>
<protein>
    <submittedName>
        <fullName evidence="1">Uncharacterized protein</fullName>
    </submittedName>
</protein>
<evidence type="ECO:0000313" key="1">
    <source>
        <dbReference type="EMBL" id="PAN34184.2"/>
    </source>
</evidence>
<dbReference type="Proteomes" id="UP000243499">
    <property type="component" value="Chromosome 6"/>
</dbReference>
<proteinExistence type="predicted"/>